<keyword evidence="4" id="KW-1185">Reference proteome</keyword>
<keyword evidence="1" id="KW-0732">Signal</keyword>
<dbReference type="Pfam" id="PF26610">
    <property type="entry name" value="YbbD_head"/>
    <property type="match status" value="1"/>
</dbReference>
<dbReference type="AlphaFoldDB" id="A0A1G6HS98"/>
<evidence type="ECO:0000313" key="4">
    <source>
        <dbReference type="Proteomes" id="UP000199452"/>
    </source>
</evidence>
<evidence type="ECO:0000313" key="3">
    <source>
        <dbReference type="EMBL" id="SDB97159.1"/>
    </source>
</evidence>
<protein>
    <recommendedName>
        <fullName evidence="2">YbbD head domain-containing protein</fullName>
    </recommendedName>
</protein>
<sequence>MIKRTLLLISILTILMSINSCDQVEQKYLNFNKAKQDELFRKGWIPNEFTFESMTNICQHTNLDLNTCFFQFNLSSIDLNSLEAYMTPTNILFENPRSISLSKKLPDKINKLDHYFFIDKRIPDTLFVAIDRSEKLIYGWRK</sequence>
<feature type="domain" description="YbbD head" evidence="2">
    <location>
        <begin position="22"/>
        <end position="73"/>
    </location>
</feature>
<dbReference type="Proteomes" id="UP000199452">
    <property type="component" value="Unassembled WGS sequence"/>
</dbReference>
<dbReference type="STRING" id="1640674.SAMN05216323_10133"/>
<accession>A0A1G6HS98</accession>
<gene>
    <name evidence="3" type="ORF">SAMN05216323_10133</name>
</gene>
<evidence type="ECO:0000259" key="2">
    <source>
        <dbReference type="Pfam" id="PF26610"/>
    </source>
</evidence>
<evidence type="ECO:0000256" key="1">
    <source>
        <dbReference type="SAM" id="SignalP"/>
    </source>
</evidence>
<name>A0A1G6HS98_9BACT</name>
<dbReference type="RefSeq" id="WP_092436529.1">
    <property type="nucleotide sequence ID" value="NZ_FMYP01000013.1"/>
</dbReference>
<reference evidence="3 4" key="1">
    <citation type="submission" date="2016-09" db="EMBL/GenBank/DDBJ databases">
        <authorList>
            <person name="Capua I."/>
            <person name="De Benedictis P."/>
            <person name="Joannis T."/>
            <person name="Lombin L.H."/>
            <person name="Cattoli G."/>
        </authorList>
    </citation>
    <scope>NUCLEOTIDE SEQUENCE [LARGE SCALE GENOMIC DNA]</scope>
    <source>
        <strain evidence="3 4">A7P-90m</strain>
    </source>
</reference>
<feature type="chain" id="PRO_5011539978" description="YbbD head domain-containing protein" evidence="1">
    <location>
        <begin position="23"/>
        <end position="142"/>
    </location>
</feature>
<dbReference type="InterPro" id="IPR058827">
    <property type="entry name" value="YbbD_head"/>
</dbReference>
<dbReference type="EMBL" id="FMYP01000013">
    <property type="protein sequence ID" value="SDB97159.1"/>
    <property type="molecule type" value="Genomic_DNA"/>
</dbReference>
<dbReference type="OrthoDB" id="6049507at2"/>
<organism evidence="3 4">
    <name type="scientific">Williamwhitmania taraxaci</name>
    <dbReference type="NCBI Taxonomy" id="1640674"/>
    <lineage>
        <taxon>Bacteria</taxon>
        <taxon>Pseudomonadati</taxon>
        <taxon>Bacteroidota</taxon>
        <taxon>Bacteroidia</taxon>
        <taxon>Bacteroidales</taxon>
        <taxon>Williamwhitmaniaceae</taxon>
        <taxon>Williamwhitmania</taxon>
    </lineage>
</organism>
<proteinExistence type="predicted"/>
<feature type="signal peptide" evidence="1">
    <location>
        <begin position="1"/>
        <end position="22"/>
    </location>
</feature>